<dbReference type="PANTHER" id="PTHR12697">
    <property type="entry name" value="PBS LYASE HEAT-LIKE PROTEIN"/>
    <property type="match status" value="1"/>
</dbReference>
<dbReference type="EMBL" id="SJPJ01000001">
    <property type="protein sequence ID" value="TWT84183.1"/>
    <property type="molecule type" value="Genomic_DNA"/>
</dbReference>
<sequence length="709" mass="75163">MPTPFHFHLSGRIRLTFLLSCFVFWFTASNLQSAESEQPLIELLASDAPKADKAITCKKLAVWGSENAVPELAKLLPDPELTSWARIALEAIPGDAADQALLEALEITEGRILIGVVNSIAFRKSTGAIEKLTDLLSNQDVGVASSAAVAIGKIGGDAAAETLLATMADSNSELKSAAAEGVILIAETTLAAGDNVEAVKLYDSVRQSDVPKQRIVEATRGAILARGADGVELLVDQLKSDDRVMLNIGLATARELTSDGTTDELVKSLDQLDPFRKGLLILAIADRGDDSVIPAMSELSKSSDVSVRVAAIAAIQSIGDVSCVDTLLDSVNAENAEVADAAKMALANLSGEDVDAAIADRVEDSDLREAVIELIGKRRIAAVPALLKAANDADASVRSAALSALGQVASINDLSVLIDRVNDPKNSADAEPALDALRAACVRMPDRDLCAEKLTTAMDNASQTTKIAFLEVLAGMGGSKALETVGDAANNGNPKLQDAASRLLGGWMTIDAAPVLLELANKADNPYRIRALRGHLRIVRQFIMPEEQRPVMAAQALAAADRDAEKQLVLDAVKRYPSIAMLKLAIEVSKTPTMEQEATQVAMVVAKQLTASEEAMTLLKELHYEPIDVKIIEATYGAGELQKDVTKAVRNAVGDIPYVALPNSSFNQSFGGDPAPGEKKLLKIKYQLDGKEGEAVFRENTSVVLPMIP</sequence>
<dbReference type="InterPro" id="IPR011989">
    <property type="entry name" value="ARM-like"/>
</dbReference>
<dbReference type="Pfam" id="PF13646">
    <property type="entry name" value="HEAT_2"/>
    <property type="match status" value="3"/>
</dbReference>
<dbReference type="RefSeq" id="WP_146401772.1">
    <property type="nucleotide sequence ID" value="NZ_SJPJ01000001.1"/>
</dbReference>
<dbReference type="OrthoDB" id="234429at2"/>
<dbReference type="InterPro" id="IPR004155">
    <property type="entry name" value="PBS_lyase_HEAT"/>
</dbReference>
<gene>
    <name evidence="2" type="ORF">CA13_56590</name>
</gene>
<dbReference type="SUPFAM" id="SSF48371">
    <property type="entry name" value="ARM repeat"/>
    <property type="match status" value="2"/>
</dbReference>
<comment type="caution">
    <text evidence="2">The sequence shown here is derived from an EMBL/GenBank/DDBJ whole genome shotgun (WGS) entry which is preliminary data.</text>
</comment>
<dbReference type="Gene3D" id="1.25.10.10">
    <property type="entry name" value="Leucine-rich Repeat Variant"/>
    <property type="match status" value="3"/>
</dbReference>
<evidence type="ECO:0000313" key="3">
    <source>
        <dbReference type="Proteomes" id="UP000315010"/>
    </source>
</evidence>
<dbReference type="InterPro" id="IPR021133">
    <property type="entry name" value="HEAT_type_2"/>
</dbReference>
<dbReference type="InterPro" id="IPR016024">
    <property type="entry name" value="ARM-type_fold"/>
</dbReference>
<evidence type="ECO:0000256" key="1">
    <source>
        <dbReference type="ARBA" id="ARBA00045876"/>
    </source>
</evidence>
<dbReference type="GO" id="GO:0016491">
    <property type="term" value="F:oxidoreductase activity"/>
    <property type="evidence" value="ECO:0007669"/>
    <property type="project" value="TreeGrafter"/>
</dbReference>
<protein>
    <submittedName>
        <fullName evidence="2">HEAT repeat protein</fullName>
    </submittedName>
</protein>
<keyword evidence="3" id="KW-1185">Reference proteome</keyword>
<name>A0A5C5ZC83_9BACT</name>
<dbReference type="PANTHER" id="PTHR12697:SF38">
    <property type="entry name" value="PBS LYASE HEAT DOMAIN PROTEIN REPEAT-CONTAINING PROTEIN"/>
    <property type="match status" value="1"/>
</dbReference>
<accession>A0A5C5ZC83</accession>
<organism evidence="2 3">
    <name type="scientific">Novipirellula herctigrandis</name>
    <dbReference type="NCBI Taxonomy" id="2527986"/>
    <lineage>
        <taxon>Bacteria</taxon>
        <taxon>Pseudomonadati</taxon>
        <taxon>Planctomycetota</taxon>
        <taxon>Planctomycetia</taxon>
        <taxon>Pirellulales</taxon>
        <taxon>Pirellulaceae</taxon>
        <taxon>Novipirellula</taxon>
    </lineage>
</organism>
<dbReference type="AlphaFoldDB" id="A0A5C5ZC83"/>
<comment type="function">
    <text evidence="1">Catalyzes the hydroxylation of the N(6)-(4-aminobutyl)-L-lysine intermediate produced by deoxyhypusine synthase/DHPS on a critical lysine of the eukaryotic translation initiation factor 5A/eIF-5A. This is the second step of the post-translational modification of that lysine into an unusual amino acid residue named hypusine. Hypusination is unique to mature eIF-5A factor and is essential for its function.</text>
</comment>
<dbReference type="Proteomes" id="UP000315010">
    <property type="component" value="Unassembled WGS sequence"/>
</dbReference>
<dbReference type="SMART" id="SM00567">
    <property type="entry name" value="EZ_HEAT"/>
    <property type="match status" value="4"/>
</dbReference>
<proteinExistence type="predicted"/>
<reference evidence="2 3" key="1">
    <citation type="submission" date="2019-02" db="EMBL/GenBank/DDBJ databases">
        <title>Deep-cultivation of Planctomycetes and their phenomic and genomic characterization uncovers novel biology.</title>
        <authorList>
            <person name="Wiegand S."/>
            <person name="Jogler M."/>
            <person name="Boedeker C."/>
            <person name="Pinto D."/>
            <person name="Vollmers J."/>
            <person name="Rivas-Marin E."/>
            <person name="Kohn T."/>
            <person name="Peeters S.H."/>
            <person name="Heuer A."/>
            <person name="Rast P."/>
            <person name="Oberbeckmann S."/>
            <person name="Bunk B."/>
            <person name="Jeske O."/>
            <person name="Meyerdierks A."/>
            <person name="Storesund J.E."/>
            <person name="Kallscheuer N."/>
            <person name="Luecker S."/>
            <person name="Lage O.M."/>
            <person name="Pohl T."/>
            <person name="Merkel B.J."/>
            <person name="Hornburger P."/>
            <person name="Mueller R.-W."/>
            <person name="Bruemmer F."/>
            <person name="Labrenz M."/>
            <person name="Spormann A.M."/>
            <person name="Op Den Camp H."/>
            <person name="Overmann J."/>
            <person name="Amann R."/>
            <person name="Jetten M.S.M."/>
            <person name="Mascher T."/>
            <person name="Medema M.H."/>
            <person name="Devos D.P."/>
            <person name="Kaster A.-K."/>
            <person name="Ovreas L."/>
            <person name="Rohde M."/>
            <person name="Galperin M.Y."/>
            <person name="Jogler C."/>
        </authorList>
    </citation>
    <scope>NUCLEOTIDE SEQUENCE [LARGE SCALE GENOMIC DNA]</scope>
    <source>
        <strain evidence="2 3">CA13</strain>
    </source>
</reference>
<dbReference type="PROSITE" id="PS50077">
    <property type="entry name" value="HEAT_REPEAT"/>
    <property type="match status" value="1"/>
</dbReference>
<evidence type="ECO:0000313" key="2">
    <source>
        <dbReference type="EMBL" id="TWT84183.1"/>
    </source>
</evidence>